<accession>I7JV86</accession>
<dbReference type="Proteomes" id="UP000009320">
    <property type="component" value="Unassembled WGS sequence"/>
</dbReference>
<dbReference type="PATRIC" id="fig|1423758.3.peg.1711"/>
<evidence type="ECO:0000313" key="2">
    <source>
        <dbReference type="EMBL" id="CCI82401.1"/>
    </source>
</evidence>
<keyword evidence="1" id="KW-0812">Transmembrane</keyword>
<dbReference type="eggNOG" id="COG4652">
    <property type="taxonomic scope" value="Bacteria"/>
</dbReference>
<evidence type="ECO:0000256" key="1">
    <source>
        <dbReference type="SAM" id="Phobius"/>
    </source>
</evidence>
<feature type="transmembrane region" description="Helical" evidence="1">
    <location>
        <begin position="98"/>
        <end position="120"/>
    </location>
</feature>
<evidence type="ECO:0008006" key="4">
    <source>
        <dbReference type="Google" id="ProtNLM"/>
    </source>
</evidence>
<feature type="transmembrane region" description="Helical" evidence="1">
    <location>
        <begin position="170"/>
        <end position="198"/>
    </location>
</feature>
<organism evidence="2 3">
    <name type="scientific">Lactobacillus hominis DSM 23910 = CRBIP 24.179</name>
    <dbReference type="NCBI Taxonomy" id="1423758"/>
    <lineage>
        <taxon>Bacteria</taxon>
        <taxon>Bacillati</taxon>
        <taxon>Bacillota</taxon>
        <taxon>Bacilli</taxon>
        <taxon>Lactobacillales</taxon>
        <taxon>Lactobacillaceae</taxon>
        <taxon>Lactobacillus</taxon>
    </lineage>
</organism>
<dbReference type="AlphaFoldDB" id="I7JV86"/>
<comment type="caution">
    <text evidence="2">The sequence shown here is derived from an EMBL/GenBank/DDBJ whole genome shotgun (WGS) entry which is preliminary data.</text>
</comment>
<reference evidence="2 3" key="1">
    <citation type="submission" date="2012-06" db="EMBL/GenBank/DDBJ databases">
        <title>Draft Genome Sequence of Lactobacillus hominis Strain CRBIP 24.179T, isolated from human intestine.</title>
        <authorList>
            <person name="Cousin S."/>
            <person name="Ma L."/>
            <person name="Bizet C."/>
            <person name="Loux V."/>
            <person name="Bouchier C."/>
            <person name="Clermont D."/>
            <person name="Creno S."/>
        </authorList>
    </citation>
    <scope>NUCLEOTIDE SEQUENCE [LARGE SCALE GENOMIC DNA]</scope>
    <source>
        <strain evidence="3">CRBIP 24.179T</strain>
    </source>
</reference>
<proteinExistence type="predicted"/>
<dbReference type="RefSeq" id="WP_008471474.1">
    <property type="nucleotide sequence ID" value="NZ_AYZP01000006.1"/>
</dbReference>
<dbReference type="OrthoDB" id="2195234at2"/>
<keyword evidence="3" id="KW-1185">Reference proteome</keyword>
<sequence length="571" mass="66652">MKQNLRIKFKNKIYSTKLSSPQKIKKYNLDITVRPITKFPETYEGSFYIESLESDVYKDFTQELRKNLNSKFHKNWSIKDFKPYPDIPLTYNATELNFNQLIITLSIFDLAFLVIYILSFSYEIGISRLHGYSIFYVIKKFILPEILLGLGIMLAISIPLSIYYNLNNYIYLLSAICLLIFFVQTLISSVITSILFLLPINNLLKHLSYNKGLFRTLFLAKGLLIIYLFFSAFSLFQLAKVSFPHHDKDYFSKYAAVFPLYQGYNTINDKDKPLSSHIKLVKQFIKDGSIYVDWASGPEGHNAVVNSTYLQFNPLKDTKNKQINISFNHKHLVFLLPEKNKNLKKEILNHLDSGMYGYDPHPEFIFIKNNQPLIRANTTKSSNYRYIAVFTPKTADYIIPANWGTGNADDFLKIPLKGRTPQEIYWHYYPLLKKYNQDDNYSQFIYSKDENFQDILSTLGTAVSDFIAAFISIILFLLVNIALIYLYFSIYGQKIAIKQTLGYNYWNYLRDYWLLWLAQLAIIFILIKMIFPFTGPILLIGIGFLAILDFTISFIASHVFSRTILERYLYE</sequence>
<feature type="transmembrane region" description="Helical" evidence="1">
    <location>
        <begin position="466"/>
        <end position="491"/>
    </location>
</feature>
<evidence type="ECO:0000313" key="3">
    <source>
        <dbReference type="Proteomes" id="UP000009320"/>
    </source>
</evidence>
<protein>
    <recommendedName>
        <fullName evidence="4">Bacteriocin-associated integral membrane protein</fullName>
    </recommendedName>
</protein>
<name>I7JV86_9LACO</name>
<keyword evidence="1" id="KW-1133">Transmembrane helix</keyword>
<keyword evidence="1" id="KW-0472">Membrane</keyword>
<dbReference type="STRING" id="1423758.FC41_GL001679"/>
<gene>
    <name evidence="2" type="ORF">BN55_04710</name>
</gene>
<feature type="transmembrane region" description="Helical" evidence="1">
    <location>
        <begin position="512"/>
        <end position="531"/>
    </location>
</feature>
<feature type="transmembrane region" description="Helical" evidence="1">
    <location>
        <begin position="218"/>
        <end position="239"/>
    </location>
</feature>
<feature type="transmembrane region" description="Helical" evidence="1">
    <location>
        <begin position="141"/>
        <end position="164"/>
    </location>
</feature>
<feature type="transmembrane region" description="Helical" evidence="1">
    <location>
        <begin position="537"/>
        <end position="560"/>
    </location>
</feature>
<dbReference type="GeneID" id="82847613"/>
<dbReference type="EMBL" id="CAKE01000022">
    <property type="protein sequence ID" value="CCI82401.1"/>
    <property type="molecule type" value="Genomic_DNA"/>
</dbReference>